<proteinExistence type="predicted"/>
<dbReference type="AlphaFoldDB" id="A0A7K6VV18"/>
<dbReference type="Pfam" id="PF04698">
    <property type="entry name" value="Rab_eff_C"/>
    <property type="match status" value="1"/>
</dbReference>
<reference evidence="5 6" key="1">
    <citation type="submission" date="2019-09" db="EMBL/GenBank/DDBJ databases">
        <title>Bird 10,000 Genomes (B10K) Project - Family phase.</title>
        <authorList>
            <person name="Zhang G."/>
        </authorList>
    </citation>
    <scope>NUCLEOTIDE SEQUENCE [LARGE SCALE GENOMIC DNA]</scope>
    <source>
        <strain evidence="5">OUT-0004</strain>
    </source>
</reference>
<gene>
    <name evidence="5" type="primary">Mlph_0</name>
    <name evidence="5" type="ORF">STECAR_R00809</name>
</gene>
<dbReference type="InterPro" id="IPR051745">
    <property type="entry name" value="Intracell_Transport_Effector"/>
</dbReference>
<sequence length="382" mass="42082">GSPWNEQPRPRYSADMDTSDEDVKGPQFPAYPLHQAKRRNRASSSQDNVSHSGNQIYELSKRMSAIERVLNRLEEKILVHSESPAPESQLDPDAEEEELKRKLEELASNISDKEISSEEEEHEEKRVKKPEMSFSGDNTARGAQKRSSAQALSDIIAKVLRAINATEKAVCESLHGESQCNGGCALPVGQLCSLGDGKEVAKAYRELEENIRVFFLVFQVYLTAGKTYQLEKTPKELEEGTHHSGTTDSELSELEDKVALAAAQVQQAESEISDIESRIAALSAAGLTVKSVEKARRKTSRQAACLQSPDLASSSPGESSDGIKAVPGPQGFRRKFNSPLGITGLDDSFDRNSVYRGSLTQRNPNGKNRRVERLFAVRTQLP</sequence>
<organism evidence="5 6">
    <name type="scientific">Steatornis caripensis</name>
    <name type="common">Oilbird</name>
    <dbReference type="NCBI Taxonomy" id="48435"/>
    <lineage>
        <taxon>Eukaryota</taxon>
        <taxon>Metazoa</taxon>
        <taxon>Chordata</taxon>
        <taxon>Craniata</taxon>
        <taxon>Vertebrata</taxon>
        <taxon>Euteleostomi</taxon>
        <taxon>Archelosauria</taxon>
        <taxon>Archosauria</taxon>
        <taxon>Dinosauria</taxon>
        <taxon>Saurischia</taxon>
        <taxon>Theropoda</taxon>
        <taxon>Coelurosauria</taxon>
        <taxon>Aves</taxon>
        <taxon>Neognathae</taxon>
        <taxon>Neoaves</taxon>
        <taxon>Strisores</taxon>
        <taxon>Caprimulgiformes</taxon>
        <taxon>Steatornithidae</taxon>
        <taxon>Steatornis</taxon>
    </lineage>
</organism>
<dbReference type="PANTHER" id="PTHR14555:SF1">
    <property type="entry name" value="MELANOPHILIN"/>
    <property type="match status" value="1"/>
</dbReference>
<dbReference type="PANTHER" id="PTHR14555">
    <property type="entry name" value="MYELIN-ASSOCIATED OLIGODENDROCYTIC BASIC PROTEIN MOBP -RELATED"/>
    <property type="match status" value="1"/>
</dbReference>
<evidence type="ECO:0000313" key="5">
    <source>
        <dbReference type="EMBL" id="NWX39004.1"/>
    </source>
</evidence>
<feature type="domain" description="Rab effector MyRIP/Melanophilin" evidence="4">
    <location>
        <begin position="15"/>
        <end position="367"/>
    </location>
</feature>
<feature type="compositionally biased region" description="Basic and acidic residues" evidence="3">
    <location>
        <begin position="98"/>
        <end position="116"/>
    </location>
</feature>
<name>A0A7K6VV18_STECA</name>
<feature type="region of interest" description="Disordered" evidence="3">
    <location>
        <begin position="1"/>
        <end position="55"/>
    </location>
</feature>
<dbReference type="GO" id="GO:0003779">
    <property type="term" value="F:actin binding"/>
    <property type="evidence" value="ECO:0007669"/>
    <property type="project" value="TreeGrafter"/>
</dbReference>
<dbReference type="EMBL" id="VZSC01000256">
    <property type="protein sequence ID" value="NWX39004.1"/>
    <property type="molecule type" value="Genomic_DNA"/>
</dbReference>
<feature type="region of interest" description="Disordered" evidence="3">
    <location>
        <begin position="300"/>
        <end position="332"/>
    </location>
</feature>
<dbReference type="Proteomes" id="UP000516988">
    <property type="component" value="Unassembled WGS sequence"/>
</dbReference>
<feature type="compositionally biased region" description="Polar residues" evidence="3">
    <location>
        <begin position="42"/>
        <end position="55"/>
    </location>
</feature>
<feature type="region of interest" description="Disordered" evidence="3">
    <location>
        <begin position="79"/>
        <end position="147"/>
    </location>
</feature>
<dbReference type="InterPro" id="IPR006788">
    <property type="entry name" value="Myrip/Melanophilin"/>
</dbReference>
<feature type="non-terminal residue" evidence="5">
    <location>
        <position position="1"/>
    </location>
</feature>
<keyword evidence="6" id="KW-1185">Reference proteome</keyword>
<feature type="region of interest" description="Disordered" evidence="3">
    <location>
        <begin position="233"/>
        <end position="252"/>
    </location>
</feature>
<dbReference type="OrthoDB" id="10072397at2759"/>
<dbReference type="GO" id="GO:0017022">
    <property type="term" value="F:myosin binding"/>
    <property type="evidence" value="ECO:0007669"/>
    <property type="project" value="TreeGrafter"/>
</dbReference>
<evidence type="ECO:0000313" key="6">
    <source>
        <dbReference type="Proteomes" id="UP000516988"/>
    </source>
</evidence>
<accession>A0A7K6VV18</accession>
<evidence type="ECO:0000256" key="1">
    <source>
        <dbReference type="ARBA" id="ARBA00022771"/>
    </source>
</evidence>
<feature type="compositionally biased region" description="Basic and acidic residues" evidence="3">
    <location>
        <begin position="233"/>
        <end position="242"/>
    </location>
</feature>
<evidence type="ECO:0000256" key="2">
    <source>
        <dbReference type="ARBA" id="ARBA00022833"/>
    </source>
</evidence>
<dbReference type="GO" id="GO:0030864">
    <property type="term" value="C:cortical actin cytoskeleton"/>
    <property type="evidence" value="ECO:0007669"/>
    <property type="project" value="TreeGrafter"/>
</dbReference>
<keyword evidence="2" id="KW-0862">Zinc</keyword>
<protein>
    <submittedName>
        <fullName evidence="5">MELPH protein</fullName>
    </submittedName>
</protein>
<keyword evidence="1" id="KW-0863">Zinc-finger</keyword>
<comment type="caution">
    <text evidence="5">The sequence shown here is derived from an EMBL/GenBank/DDBJ whole genome shotgun (WGS) entry which is preliminary data.</text>
</comment>
<evidence type="ECO:0000259" key="4">
    <source>
        <dbReference type="Pfam" id="PF04698"/>
    </source>
</evidence>
<dbReference type="GO" id="GO:0008270">
    <property type="term" value="F:zinc ion binding"/>
    <property type="evidence" value="ECO:0007669"/>
    <property type="project" value="UniProtKB-KW"/>
</dbReference>
<feature type="non-terminal residue" evidence="5">
    <location>
        <position position="382"/>
    </location>
</feature>
<evidence type="ECO:0000256" key="3">
    <source>
        <dbReference type="SAM" id="MobiDB-lite"/>
    </source>
</evidence>
<keyword evidence="1" id="KW-0479">Metal-binding</keyword>